<dbReference type="InterPro" id="IPR054468">
    <property type="entry name" value="NrSPol-like_HBD"/>
</dbReference>
<gene>
    <name evidence="3" type="ORF">BN874_520004</name>
</gene>
<feature type="region of interest" description="Disordered" evidence="1">
    <location>
        <begin position="1053"/>
        <end position="1099"/>
    </location>
</feature>
<reference evidence="3 4" key="1">
    <citation type="journal article" date="2014" name="ISME J.">
        <title>Candidatus Competibacter-lineage genomes retrieved from metagenomes reveal functional metabolic diversity.</title>
        <authorList>
            <person name="McIlroy S.J."/>
            <person name="Albertsen M."/>
            <person name="Andresen E.K."/>
            <person name="Saunders A.M."/>
            <person name="Kristiansen R."/>
            <person name="Stokholm-Bjerregaard M."/>
            <person name="Nielsen K.L."/>
            <person name="Nielsen P.H."/>
        </authorList>
    </citation>
    <scope>NUCLEOTIDE SEQUENCE [LARGE SCALE GENOMIC DNA]</scope>
    <source>
        <strain evidence="3 4">Run_B_J11</strain>
    </source>
</reference>
<evidence type="ECO:0000259" key="2">
    <source>
        <dbReference type="Pfam" id="PF22763"/>
    </source>
</evidence>
<comment type="caution">
    <text evidence="3">The sequence shown here is derived from an EMBL/GenBank/DDBJ whole genome shotgun (WGS) entry which is preliminary data.</text>
</comment>
<dbReference type="Pfam" id="PF22763">
    <property type="entry name" value="NrS1-1_pol-like_HBD"/>
    <property type="match status" value="1"/>
</dbReference>
<organism evidence="3 4">
    <name type="scientific">Candidatus Contendobacter odensis Run_B_J11</name>
    <dbReference type="NCBI Taxonomy" id="1400861"/>
    <lineage>
        <taxon>Bacteria</taxon>
        <taxon>Pseudomonadati</taxon>
        <taxon>Pseudomonadota</taxon>
        <taxon>Gammaproteobacteria</taxon>
        <taxon>Candidatus Competibacteraceae</taxon>
        <taxon>Candidatus Contendibacter</taxon>
    </lineage>
</organism>
<evidence type="ECO:0000313" key="3">
    <source>
        <dbReference type="EMBL" id="CDH46563.1"/>
    </source>
</evidence>
<sequence>MAWKNNMRVFSVSAADVADVAGNFISVPTELRTLPQWVCWHYEDRNGKPTKPPISAQSNGKLLYAKSNDPSTWADFDTAVAAVSRLNLEGIGLCLSADDGLTGLDLDHVLDPETLDLDPMAVEVLEQFAGTYIEISPSGTGLRIWCYGQPQRSGKCSGKTKWLEVYSHPSNRYLTLTGNRYGGAFAVTEQQSALDWLHQQFMVKETASTGRERPLPVESGFDLDDTALLTQARQSKNGRVFDALWAGDLSGQGGDASSADLALCNALAFWTDHDAARMDRLFRQSGLMRPKWDEIHYSDGRTYGQGTLDKAMADGREGYSGKRPGKPTPEKTAFKVCGKLDALTRLVCLATDEASAKSIHECTDHPVVIAGVASQLWSTANKLREAYPQLKILVCGDSAPEVEDKARIVAFSLIGGSYWCNPHFLNPGNEELRHEAIRLMKFPPQPGEPLDDRNLNWKQALANLNTRDTQRIAEESPATFAALANWFEGKERVRDQIEAAVDQIGVIKIRPGKLPSIVDRAEKEALFFGADFYQRVGMLVRPVKQDTSTGKKSIRIPAGALVLKEVNLPWLNRRFSQSAQWVKFNKEAEEWLPADPPPKYAETLLALAGEWRAPVLTGIIECPTLRREGSLLTQSGYDEESGLYVDYTGDPIRVPDAPTSTDARAALEVLKEPFSEFPFAEGDVDLSVALAGLLTAIVRRSLRTAPLFAFDAPVMGAGKGLIVNTIAMVATGRAAPAISQGKDEAEDEKRLGALLLQGVPLLNIDNIERDLQGDLLCSALTETSIAIRILGKSEVPNMPSNVAMFATGNNLRARGDMVRRMLVCRIDPACERPDARAFQRNLNEWVPANRARLLSAALTVLRAYIVAGKPKQDIPPYGSFEEWSGWVRSALVWAGMPDPNLTRTRLEADDAVTANLHSILTLWFAEFGKNGMTAAEMAQQAGLPGRSDLHRALLEVAVSRRDSEKVDALRLGHWLKRNKGKIASGLRLEKAGENTDAKIAYWRVSNRNSAKFTGDTGVTGTVSLDAGENWKELEKVSESNFLREWVEQYPLTPVSPVNPQNPAAPPPPLDSKPLPAEIDQALRSPSQSPFRKTRDIEEF</sequence>
<keyword evidence="4" id="KW-1185">Reference proteome</keyword>
<protein>
    <recommendedName>
        <fullName evidence="2">NrS-1 polymerase-like HBD domain-containing protein</fullName>
    </recommendedName>
</protein>
<proteinExistence type="predicted"/>
<evidence type="ECO:0000256" key="1">
    <source>
        <dbReference type="SAM" id="MobiDB-lite"/>
    </source>
</evidence>
<name>A0A7U7GDT7_9GAMM</name>
<dbReference type="AlphaFoldDB" id="A0A7U7GDT7"/>
<evidence type="ECO:0000313" key="4">
    <source>
        <dbReference type="Proteomes" id="UP000019184"/>
    </source>
</evidence>
<dbReference type="Proteomes" id="UP000019184">
    <property type="component" value="Unassembled WGS sequence"/>
</dbReference>
<dbReference type="EMBL" id="CBTK010000268">
    <property type="protein sequence ID" value="CDH46563.1"/>
    <property type="molecule type" value="Genomic_DNA"/>
</dbReference>
<accession>A0A7U7GDT7</accession>
<feature type="domain" description="NrS-1 polymerase-like HBD" evidence="2">
    <location>
        <begin position="257"/>
        <end position="320"/>
    </location>
</feature>